<evidence type="ECO:0000259" key="2">
    <source>
        <dbReference type="SMART" id="SM00457"/>
    </source>
</evidence>
<dbReference type="InterPro" id="IPR020864">
    <property type="entry name" value="MACPF"/>
</dbReference>
<name>A0A6J2T3B0_DROLE</name>
<evidence type="ECO:0000313" key="4">
    <source>
        <dbReference type="RefSeq" id="XP_030369367.1"/>
    </source>
</evidence>
<protein>
    <submittedName>
        <fullName evidence="4">Torso-like protein</fullName>
    </submittedName>
</protein>
<keyword evidence="3" id="KW-1185">Reference proteome</keyword>
<feature type="domain" description="MACPF" evidence="2">
    <location>
        <begin position="146"/>
        <end position="340"/>
    </location>
</feature>
<dbReference type="Pfam" id="PF01823">
    <property type="entry name" value="MACPF"/>
    <property type="match status" value="1"/>
</dbReference>
<feature type="chain" id="PRO_5027015076" evidence="1">
    <location>
        <begin position="22"/>
        <end position="353"/>
    </location>
</feature>
<dbReference type="AlphaFoldDB" id="A0A6J2T3B0"/>
<sequence>MSPRLGLFWLLTLLLLASSGSRESQLRIGKAINIFLRYGYLGISMRVIPYTDNEETERWIFKEPTRNVYKNIHLLTETNEDNTPGIFHGDFHMEFCDNRRQLFQAYFRDFTIERLDKPWEAFTGGWFPDNAAKKLGINNSFIQGDYSYVLVRVVRFRETGKLSTQIPINQTLENDVRARVEQMQIGNLTSAMRFMESFGTHYVNSYTTGNSLYQVFVYSRKNYKMIKDRIKSKGLNGLSKLDLYNYFAPWFAEHLGHIRSASANATLERWARRKLQYEYYVVKYLSLLKLHGNSTLLRSLDTLLGNDAILQLDLKSLNVVFREYPEKESWFHEVLDNNMKLWELNMPQNHPNR</sequence>
<organism evidence="3 4">
    <name type="scientific">Drosophila lebanonensis</name>
    <name type="common">Fruit fly</name>
    <name type="synonym">Scaptodrosophila lebanonensis</name>
    <dbReference type="NCBI Taxonomy" id="7225"/>
    <lineage>
        <taxon>Eukaryota</taxon>
        <taxon>Metazoa</taxon>
        <taxon>Ecdysozoa</taxon>
        <taxon>Arthropoda</taxon>
        <taxon>Hexapoda</taxon>
        <taxon>Insecta</taxon>
        <taxon>Pterygota</taxon>
        <taxon>Neoptera</taxon>
        <taxon>Endopterygota</taxon>
        <taxon>Diptera</taxon>
        <taxon>Brachycera</taxon>
        <taxon>Muscomorpha</taxon>
        <taxon>Ephydroidea</taxon>
        <taxon>Drosophilidae</taxon>
        <taxon>Scaptodrosophila</taxon>
    </lineage>
</organism>
<dbReference type="RefSeq" id="XP_030369367.1">
    <property type="nucleotide sequence ID" value="XM_030513507.1"/>
</dbReference>
<evidence type="ECO:0000256" key="1">
    <source>
        <dbReference type="SAM" id="SignalP"/>
    </source>
</evidence>
<accession>A0A6J2T3B0</accession>
<dbReference type="CTD" id="790953"/>
<feature type="signal peptide" evidence="1">
    <location>
        <begin position="1"/>
        <end position="21"/>
    </location>
</feature>
<dbReference type="Proteomes" id="UP000504634">
    <property type="component" value="Unplaced"/>
</dbReference>
<keyword evidence="1" id="KW-0732">Signal</keyword>
<proteinExistence type="predicted"/>
<reference evidence="4" key="1">
    <citation type="submission" date="2025-08" db="UniProtKB">
        <authorList>
            <consortium name="RefSeq"/>
        </authorList>
    </citation>
    <scope>IDENTIFICATION</scope>
    <source>
        <strain evidence="4">11010-0011.00</strain>
        <tissue evidence="4">Whole body</tissue>
    </source>
</reference>
<dbReference type="GeneID" id="115620315"/>
<gene>
    <name evidence="4" type="primary">LOC115620315</name>
</gene>
<dbReference type="SMART" id="SM00457">
    <property type="entry name" value="MACPF"/>
    <property type="match status" value="1"/>
</dbReference>
<evidence type="ECO:0000313" key="3">
    <source>
        <dbReference type="Proteomes" id="UP000504634"/>
    </source>
</evidence>
<dbReference type="OrthoDB" id="10060229at2759"/>